<accession>A0A918KXT1</accession>
<dbReference type="PROSITE" id="PS50818">
    <property type="entry name" value="INTEIN_C_TER"/>
    <property type="match status" value="1"/>
</dbReference>
<dbReference type="AlphaFoldDB" id="A0A918KXT1"/>
<dbReference type="SUPFAM" id="SSF51294">
    <property type="entry name" value="Hedgehog/intein (Hint) domain"/>
    <property type="match status" value="1"/>
</dbReference>
<evidence type="ECO:0000313" key="2">
    <source>
        <dbReference type="EMBL" id="GGR42642.1"/>
    </source>
</evidence>
<reference evidence="2" key="2">
    <citation type="submission" date="2020-09" db="EMBL/GenBank/DDBJ databases">
        <authorList>
            <person name="Sun Q."/>
            <person name="Ohkuma M."/>
        </authorList>
    </citation>
    <scope>NUCLEOTIDE SEQUENCE</scope>
    <source>
        <strain evidence="2">JCM 4346</strain>
    </source>
</reference>
<proteinExistence type="predicted"/>
<dbReference type="Pfam" id="PF07591">
    <property type="entry name" value="PT-HINT"/>
    <property type="match status" value="1"/>
</dbReference>
<evidence type="ECO:0000256" key="1">
    <source>
        <dbReference type="SAM" id="MobiDB-lite"/>
    </source>
</evidence>
<gene>
    <name evidence="2" type="ORF">GCM10010251_69370</name>
</gene>
<comment type="caution">
    <text evidence="2">The sequence shown here is derived from an EMBL/GenBank/DDBJ whole genome shotgun (WGS) entry which is preliminary data.</text>
</comment>
<dbReference type="CDD" id="cd00081">
    <property type="entry name" value="Hint"/>
    <property type="match status" value="1"/>
</dbReference>
<sequence>MADGSRKPIEQVKEGDEVLATDPTTAKTSKQKVTDTITATTGHPFWVPDLKKWLQAGELKPGQWLQTGSGTWVQVDAVSAWTQQAAVYNLTVDTAHTYYVVVGAATVLVHNT</sequence>
<feature type="compositionally biased region" description="Basic and acidic residues" evidence="1">
    <location>
        <begin position="1"/>
        <end position="16"/>
    </location>
</feature>
<name>A0A918KXT1_9ACTN</name>
<dbReference type="InterPro" id="IPR030934">
    <property type="entry name" value="Intein_C"/>
</dbReference>
<protein>
    <recommendedName>
        <fullName evidence="4">Intein C-terminal splicing domain-containing protein</fullName>
    </recommendedName>
</protein>
<evidence type="ECO:0008006" key="4">
    <source>
        <dbReference type="Google" id="ProtNLM"/>
    </source>
</evidence>
<dbReference type="NCBIfam" id="TIGR01443">
    <property type="entry name" value="intein_Cterm"/>
    <property type="match status" value="1"/>
</dbReference>
<feature type="region of interest" description="Disordered" evidence="1">
    <location>
        <begin position="1"/>
        <end position="33"/>
    </location>
</feature>
<dbReference type="Proteomes" id="UP000658320">
    <property type="component" value="Unassembled WGS sequence"/>
</dbReference>
<dbReference type="InterPro" id="IPR036844">
    <property type="entry name" value="Hint_dom_sf"/>
</dbReference>
<evidence type="ECO:0000313" key="3">
    <source>
        <dbReference type="Proteomes" id="UP000658320"/>
    </source>
</evidence>
<reference evidence="2" key="1">
    <citation type="journal article" date="2014" name="Int. J. Syst. Evol. Microbiol.">
        <title>Complete genome sequence of Corynebacterium casei LMG S-19264T (=DSM 44701T), isolated from a smear-ripened cheese.</title>
        <authorList>
            <consortium name="US DOE Joint Genome Institute (JGI-PGF)"/>
            <person name="Walter F."/>
            <person name="Albersmeier A."/>
            <person name="Kalinowski J."/>
            <person name="Ruckert C."/>
        </authorList>
    </citation>
    <scope>NUCLEOTIDE SEQUENCE</scope>
    <source>
        <strain evidence="2">JCM 4346</strain>
    </source>
</reference>
<dbReference type="EMBL" id="BMSX01000020">
    <property type="protein sequence ID" value="GGR42642.1"/>
    <property type="molecule type" value="Genomic_DNA"/>
</dbReference>
<dbReference type="Gene3D" id="2.170.16.10">
    <property type="entry name" value="Hedgehog/Intein (Hint) domain"/>
    <property type="match status" value="2"/>
</dbReference>
<organism evidence="2 3">
    <name type="scientific">Streptomyces aurantiogriseus</name>
    <dbReference type="NCBI Taxonomy" id="66870"/>
    <lineage>
        <taxon>Bacteria</taxon>
        <taxon>Bacillati</taxon>
        <taxon>Actinomycetota</taxon>
        <taxon>Actinomycetes</taxon>
        <taxon>Kitasatosporales</taxon>
        <taxon>Streptomycetaceae</taxon>
        <taxon>Streptomyces</taxon>
    </lineage>
</organism>
<keyword evidence="3" id="KW-1185">Reference proteome</keyword>